<organism evidence="4 5">
    <name type="scientific">Peloplasma aerotolerans</name>
    <dbReference type="NCBI Taxonomy" id="3044389"/>
    <lineage>
        <taxon>Bacteria</taxon>
        <taxon>Bacillati</taxon>
        <taxon>Mycoplasmatota</taxon>
        <taxon>Mollicutes</taxon>
        <taxon>Acholeplasmatales</taxon>
        <taxon>Acholeplasmataceae</taxon>
        <taxon>Peloplasma</taxon>
    </lineage>
</organism>
<sequence length="276" mass="28514">MKTFKKMMNTKMLILAILVSMVFLVTACSALGGETDPTVDPTVLPTEDVEPTGEVISVVVDLGSADNYVVLAESAISTTSGSDVTGDLAVSPAAATYITGFDLIMDSTGTFSTSSLVTGKLFASDYTSPTPTALTTAIADMRTAYTDAAGRAANYTELYSGNLSGQTLTAGVYKFGNSVLINTDLTLEGSSTDVWIFQIAGNLTMASDMNIILAGGALAKNIVWQVADTVAIGSGSHFEGTILAMTNISMGTNSSINGSLYAQTDVSLDATTVVKP</sequence>
<dbReference type="Proteomes" id="UP001431532">
    <property type="component" value="Unassembled WGS sequence"/>
</dbReference>
<evidence type="ECO:0000256" key="2">
    <source>
        <dbReference type="ARBA" id="ARBA00022729"/>
    </source>
</evidence>
<accession>A0AAW6U5P4</accession>
<dbReference type="InterPro" id="IPR021884">
    <property type="entry name" value="Ice-bd_prot"/>
</dbReference>
<dbReference type="AlphaFoldDB" id="A0AAW6U5P4"/>
<dbReference type="EMBL" id="JASCXW010000024">
    <property type="protein sequence ID" value="MDI6453308.1"/>
    <property type="molecule type" value="Genomic_DNA"/>
</dbReference>
<reference evidence="4" key="1">
    <citation type="submission" date="2023-05" db="EMBL/GenBank/DDBJ databases">
        <title>Mariniplasma microaerophilum sp. nov., a novel anaerobic mollicute isolated from terrestrial mud volcano, Taman Peninsula, Russia.</title>
        <authorList>
            <person name="Khomyakova M.A."/>
            <person name="Merkel A.Y."/>
            <person name="Slobodkin A.I."/>
        </authorList>
    </citation>
    <scope>NUCLEOTIDE SEQUENCE</scope>
    <source>
        <strain evidence="4">M4Ah</strain>
    </source>
</reference>
<gene>
    <name evidence="4" type="ORF">QJ521_07010</name>
</gene>
<evidence type="ECO:0000256" key="3">
    <source>
        <dbReference type="SAM" id="SignalP"/>
    </source>
</evidence>
<feature type="signal peptide" evidence="3">
    <location>
        <begin position="1"/>
        <end position="32"/>
    </location>
</feature>
<proteinExistence type="inferred from homology"/>
<evidence type="ECO:0000313" key="5">
    <source>
        <dbReference type="Proteomes" id="UP001431532"/>
    </source>
</evidence>
<protein>
    <submittedName>
        <fullName evidence="4">Ice-binding family protein</fullName>
    </submittedName>
</protein>
<comment type="similarity">
    <text evidence="1">Belongs to the ice-binding protein family.</text>
</comment>
<dbReference type="Pfam" id="PF11999">
    <property type="entry name" value="Ice_binding"/>
    <property type="match status" value="1"/>
</dbReference>
<dbReference type="PROSITE" id="PS51257">
    <property type="entry name" value="PROKAR_LIPOPROTEIN"/>
    <property type="match status" value="1"/>
</dbReference>
<dbReference type="RefSeq" id="WP_282839739.1">
    <property type="nucleotide sequence ID" value="NZ_JASCXW010000024.1"/>
</dbReference>
<comment type="caution">
    <text evidence="4">The sequence shown here is derived from an EMBL/GenBank/DDBJ whole genome shotgun (WGS) entry which is preliminary data.</text>
</comment>
<keyword evidence="5" id="KW-1185">Reference proteome</keyword>
<keyword evidence="2 3" id="KW-0732">Signal</keyword>
<evidence type="ECO:0000256" key="1">
    <source>
        <dbReference type="ARBA" id="ARBA00005445"/>
    </source>
</evidence>
<name>A0AAW6U5P4_9MOLU</name>
<feature type="chain" id="PRO_5043992306" evidence="3">
    <location>
        <begin position="33"/>
        <end position="276"/>
    </location>
</feature>
<evidence type="ECO:0000313" key="4">
    <source>
        <dbReference type="EMBL" id="MDI6453308.1"/>
    </source>
</evidence>